<proteinExistence type="predicted"/>
<dbReference type="PROSITE" id="PS01124">
    <property type="entry name" value="HTH_ARAC_FAMILY_2"/>
    <property type="match status" value="1"/>
</dbReference>
<evidence type="ECO:0000259" key="5">
    <source>
        <dbReference type="PROSITE" id="PS01124"/>
    </source>
</evidence>
<evidence type="ECO:0000256" key="2">
    <source>
        <dbReference type="ARBA" id="ARBA00023125"/>
    </source>
</evidence>
<gene>
    <name evidence="6" type="ORF">T190607A01A_11370</name>
</gene>
<evidence type="ECO:0000256" key="1">
    <source>
        <dbReference type="ARBA" id="ARBA00023015"/>
    </source>
</evidence>
<accession>A0ABM9NX36</accession>
<protein>
    <submittedName>
        <fullName evidence="6">HTH araC/xylS-type domain-containing protein</fullName>
    </submittedName>
</protein>
<dbReference type="InterPro" id="IPR009057">
    <property type="entry name" value="Homeodomain-like_sf"/>
</dbReference>
<feature type="domain" description="HTH araC/xylS-type" evidence="5">
    <location>
        <begin position="267"/>
        <end position="371"/>
    </location>
</feature>
<keyword evidence="4" id="KW-1133">Transmembrane helix</keyword>
<evidence type="ECO:0000313" key="7">
    <source>
        <dbReference type="Proteomes" id="UP001497416"/>
    </source>
</evidence>
<evidence type="ECO:0000256" key="3">
    <source>
        <dbReference type="ARBA" id="ARBA00023163"/>
    </source>
</evidence>
<reference evidence="6 7" key="1">
    <citation type="submission" date="2024-05" db="EMBL/GenBank/DDBJ databases">
        <authorList>
            <person name="Duchaud E."/>
        </authorList>
    </citation>
    <scope>NUCLEOTIDE SEQUENCE [LARGE SCALE GENOMIC DNA]</scope>
    <source>
        <strain evidence="6">Ena-SAMPLE-TAB-13-05-2024-13:56:06:370-140302</strain>
    </source>
</reference>
<dbReference type="SMART" id="SM00342">
    <property type="entry name" value="HTH_ARAC"/>
    <property type="match status" value="1"/>
</dbReference>
<evidence type="ECO:0000256" key="4">
    <source>
        <dbReference type="SAM" id="Phobius"/>
    </source>
</evidence>
<comment type="caution">
    <text evidence="6">The sequence shown here is derived from an EMBL/GenBank/DDBJ whole genome shotgun (WGS) entry which is preliminary data.</text>
</comment>
<feature type="transmembrane region" description="Helical" evidence="4">
    <location>
        <begin position="100"/>
        <end position="118"/>
    </location>
</feature>
<keyword evidence="1" id="KW-0805">Transcription regulation</keyword>
<feature type="transmembrane region" description="Helical" evidence="4">
    <location>
        <begin position="65"/>
        <end position="85"/>
    </location>
</feature>
<feature type="transmembrane region" description="Helical" evidence="4">
    <location>
        <begin position="183"/>
        <end position="207"/>
    </location>
</feature>
<keyword evidence="2" id="KW-0238">DNA-binding</keyword>
<evidence type="ECO:0000313" key="6">
    <source>
        <dbReference type="EMBL" id="CAL2082490.1"/>
    </source>
</evidence>
<feature type="transmembrane region" description="Helical" evidence="4">
    <location>
        <begin position="138"/>
        <end position="163"/>
    </location>
</feature>
<keyword evidence="3" id="KW-0804">Transcription</keyword>
<dbReference type="Pfam" id="PF12833">
    <property type="entry name" value="HTH_18"/>
    <property type="match status" value="1"/>
</dbReference>
<dbReference type="InterPro" id="IPR018062">
    <property type="entry name" value="HTH_AraC-typ_CS"/>
</dbReference>
<name>A0ABM9NX36_9FLAO</name>
<keyword evidence="4" id="KW-0472">Membrane</keyword>
<dbReference type="RefSeq" id="WP_348711298.1">
    <property type="nucleotide sequence ID" value="NZ_CAXIXY010000003.1"/>
</dbReference>
<dbReference type="Gene3D" id="1.10.10.60">
    <property type="entry name" value="Homeodomain-like"/>
    <property type="match status" value="2"/>
</dbReference>
<dbReference type="InterPro" id="IPR018060">
    <property type="entry name" value="HTH_AraC"/>
</dbReference>
<feature type="transmembrane region" description="Helical" evidence="4">
    <location>
        <begin position="6"/>
        <end position="27"/>
    </location>
</feature>
<feature type="transmembrane region" description="Helical" evidence="4">
    <location>
        <begin position="39"/>
        <end position="59"/>
    </location>
</feature>
<dbReference type="EMBL" id="CAXIXY010000003">
    <property type="protein sequence ID" value="CAL2082490.1"/>
    <property type="molecule type" value="Genomic_DNA"/>
</dbReference>
<keyword evidence="7" id="KW-1185">Reference proteome</keyword>
<dbReference type="PROSITE" id="PS00041">
    <property type="entry name" value="HTH_ARAC_FAMILY_1"/>
    <property type="match status" value="1"/>
</dbReference>
<feature type="transmembrane region" description="Helical" evidence="4">
    <location>
        <begin position="213"/>
        <end position="236"/>
    </location>
</feature>
<dbReference type="SUPFAM" id="SSF46689">
    <property type="entry name" value="Homeodomain-like"/>
    <property type="match status" value="1"/>
</dbReference>
<organism evidence="6 7">
    <name type="scientific">Tenacibaculum platacis</name>
    <dbReference type="NCBI Taxonomy" id="3137852"/>
    <lineage>
        <taxon>Bacteria</taxon>
        <taxon>Pseudomonadati</taxon>
        <taxon>Bacteroidota</taxon>
        <taxon>Flavobacteriia</taxon>
        <taxon>Flavobacteriales</taxon>
        <taxon>Flavobacteriaceae</taxon>
        <taxon>Tenacibaculum</taxon>
    </lineage>
</organism>
<sequence length="372" mass="44241">MNTLKVLIILILFVGAFQGIVFGIILFRAKQNLLSNRILATILFLLSYRLLMQIMRLFGLGYYDTWYYFMLDLSWVTGPLLYFYVKSQIDTKYKLTPKEYYHFIPLLVQISISIFVRLQNLYWDGTRDSLSWLGYWGYVIWMNYPTIYVVASMLIILYSHLALKLLNKNANIQQQTLRWIKRIIFSFQIYFSIVLLILIIDVLIYNVVLEKNYFYFIRFFYYPFFIGISVLIYWLGMEGFSRRNDKRSIPKSQISQEDRMKLELIAKELLDAVKERKLYKIQKLNLNMLANELETKPYIITQCLKEIIGKNFNDFINEYRVNEIQYLLKQPENSKFTLLSLAMEAGFNSKSSFNRAVQKHLGVSPSELKQNL</sequence>
<keyword evidence="4" id="KW-0812">Transmembrane</keyword>
<dbReference type="Proteomes" id="UP001497416">
    <property type="component" value="Unassembled WGS sequence"/>
</dbReference>
<dbReference type="PANTHER" id="PTHR43280:SF29">
    <property type="entry name" value="ARAC-FAMILY TRANSCRIPTIONAL REGULATOR"/>
    <property type="match status" value="1"/>
</dbReference>
<dbReference type="PANTHER" id="PTHR43280">
    <property type="entry name" value="ARAC-FAMILY TRANSCRIPTIONAL REGULATOR"/>
    <property type="match status" value="1"/>
</dbReference>